<dbReference type="OrthoDB" id="5702724at2"/>
<dbReference type="GO" id="GO:0008237">
    <property type="term" value="F:metallopeptidase activity"/>
    <property type="evidence" value="ECO:0007669"/>
    <property type="project" value="InterPro"/>
</dbReference>
<evidence type="ECO:0008006" key="3">
    <source>
        <dbReference type="Google" id="ProtNLM"/>
    </source>
</evidence>
<keyword evidence="2" id="KW-1185">Reference proteome</keyword>
<dbReference type="RefSeq" id="WP_149110707.1">
    <property type="nucleotide sequence ID" value="NZ_CP042425.1"/>
</dbReference>
<dbReference type="EMBL" id="CP042425">
    <property type="protein sequence ID" value="QEL15941.1"/>
    <property type="molecule type" value="Genomic_DNA"/>
</dbReference>
<evidence type="ECO:0000313" key="2">
    <source>
        <dbReference type="Proteomes" id="UP000324974"/>
    </source>
</evidence>
<name>A0A5C1A9R3_9BACT</name>
<dbReference type="InterPro" id="IPR024079">
    <property type="entry name" value="MetalloPept_cat_dom_sf"/>
</dbReference>
<accession>A0A5C1A9R3</accession>
<sequence>MNPTVLLGVLMLVGADPEPAKPTAHTKREVAGWTVQVDDRLLSGPDADLGTRALKLMEGQLEIVALVVPEDRLKKLRAVPIWLDCTHGKLVPAQYHPSAGWLKSHGYSAELARCVHVPDAKYFASAHHQRQQPCAMLHELAHAYHDQVLGFDHAEVKAAWERFVSSGKYKSVLHMDGVKRSHYGLTNEKEFFAEMTESYVGRNDFFPFNAAELKQEEPELYKLMEKIWGRMP</sequence>
<dbReference type="KEGG" id="lrs:PX52LOC_02877"/>
<gene>
    <name evidence="1" type="ORF">PX52LOC_02877</name>
</gene>
<dbReference type="AlphaFoldDB" id="A0A5C1A9R3"/>
<dbReference type="SUPFAM" id="SSF55486">
    <property type="entry name" value="Metalloproteases ('zincins'), catalytic domain"/>
    <property type="match status" value="1"/>
</dbReference>
<dbReference type="Gene3D" id="3.40.390.10">
    <property type="entry name" value="Collagenase (Catalytic Domain)"/>
    <property type="match status" value="1"/>
</dbReference>
<evidence type="ECO:0000313" key="1">
    <source>
        <dbReference type="EMBL" id="QEL15941.1"/>
    </source>
</evidence>
<dbReference type="Proteomes" id="UP000324974">
    <property type="component" value="Chromosome"/>
</dbReference>
<organism evidence="1 2">
    <name type="scientific">Limnoglobus roseus</name>
    <dbReference type="NCBI Taxonomy" id="2598579"/>
    <lineage>
        <taxon>Bacteria</taxon>
        <taxon>Pseudomonadati</taxon>
        <taxon>Planctomycetota</taxon>
        <taxon>Planctomycetia</taxon>
        <taxon>Gemmatales</taxon>
        <taxon>Gemmataceae</taxon>
        <taxon>Limnoglobus</taxon>
    </lineage>
</organism>
<protein>
    <recommendedName>
        <fullName evidence="3">Metallopeptidase</fullName>
    </recommendedName>
</protein>
<reference evidence="2" key="1">
    <citation type="submission" date="2019-08" db="EMBL/GenBank/DDBJ databases">
        <title>Limnoglobus roseus gen. nov., sp. nov., a novel freshwater planctomycete with a giant genome from the family Gemmataceae.</title>
        <authorList>
            <person name="Kulichevskaya I.S."/>
            <person name="Naumoff D.G."/>
            <person name="Miroshnikov K."/>
            <person name="Ivanova A."/>
            <person name="Philippov D.A."/>
            <person name="Hakobyan A."/>
            <person name="Rijpstra I.C."/>
            <person name="Sinninghe Damste J.S."/>
            <person name="Liesack W."/>
            <person name="Dedysh S.N."/>
        </authorList>
    </citation>
    <scope>NUCLEOTIDE SEQUENCE [LARGE SCALE GENOMIC DNA]</scope>
    <source>
        <strain evidence="2">PX52</strain>
    </source>
</reference>
<proteinExistence type="predicted"/>